<name>A0A1G9E1R3_9BACL</name>
<dbReference type="InterPro" id="IPR036866">
    <property type="entry name" value="RibonucZ/Hydroxyglut_hydro"/>
</dbReference>
<dbReference type="Proteomes" id="UP000199008">
    <property type="component" value="Unassembled WGS sequence"/>
</dbReference>
<evidence type="ECO:0000256" key="1">
    <source>
        <dbReference type="ARBA" id="ARBA00022801"/>
    </source>
</evidence>
<dbReference type="OrthoDB" id="9789133at2"/>
<evidence type="ECO:0000313" key="4">
    <source>
        <dbReference type="EMBL" id="SDK70054.1"/>
    </source>
</evidence>
<reference evidence="5" key="1">
    <citation type="submission" date="2016-10" db="EMBL/GenBank/DDBJ databases">
        <authorList>
            <person name="Varghese N."/>
            <person name="Submissions S."/>
        </authorList>
    </citation>
    <scope>NUCLEOTIDE SEQUENCE [LARGE SCALE GENOMIC DNA]</scope>
    <source>
        <strain evidence="5">CGMCC 1.8895</strain>
    </source>
</reference>
<dbReference type="SMART" id="SM00849">
    <property type="entry name" value="Lactamase_B"/>
    <property type="match status" value="1"/>
</dbReference>
<feature type="domain" description="Metallo-beta-lactamase" evidence="3">
    <location>
        <begin position="7"/>
        <end position="194"/>
    </location>
</feature>
<dbReference type="NCBIfam" id="NF001911">
    <property type="entry name" value="PRK00685.1"/>
    <property type="match status" value="1"/>
</dbReference>
<evidence type="ECO:0000256" key="2">
    <source>
        <dbReference type="HAMAP-Rule" id="MF_00457"/>
    </source>
</evidence>
<dbReference type="InterPro" id="IPR050114">
    <property type="entry name" value="UPF0173_UPF0282_UlaG_hydrolase"/>
</dbReference>
<proteinExistence type="inferred from homology"/>
<organism evidence="4 5">
    <name type="scientific">Lacicoccus qingdaonensis</name>
    <dbReference type="NCBI Taxonomy" id="576118"/>
    <lineage>
        <taxon>Bacteria</taxon>
        <taxon>Bacillati</taxon>
        <taxon>Bacillota</taxon>
        <taxon>Bacilli</taxon>
        <taxon>Bacillales</taxon>
        <taxon>Salinicoccaceae</taxon>
        <taxon>Lacicoccus</taxon>
    </lineage>
</organism>
<keyword evidence="1 2" id="KW-0378">Hydrolase</keyword>
<dbReference type="PANTHER" id="PTHR43546:SF3">
    <property type="entry name" value="UPF0173 METAL-DEPENDENT HYDROLASE MJ1163"/>
    <property type="match status" value="1"/>
</dbReference>
<dbReference type="AlphaFoldDB" id="A0A1G9E1R3"/>
<dbReference type="InterPro" id="IPR022877">
    <property type="entry name" value="UPF0173"/>
</dbReference>
<evidence type="ECO:0000313" key="5">
    <source>
        <dbReference type="Proteomes" id="UP000199008"/>
    </source>
</evidence>
<sequence>MNISFHGHSIVLIENNGKKAIIDPFINGNELTDLKVDDVKVDYIILTHGHNDHVGDTIEIAKNNNATVIAPVELADLMDQNGVEAVGMNIGGTVDFEAGTVKMVHAFHSSSFTHDDGTIQYTGMPTGLILNVDGKKIYHAGDTGLFGDMKLISEVNGPIDLLFVPVGDHFTMGIDDASYASNELIKPGIVVPVHYDTFPPIKADTGKFKEKVNADCQVLKPGESVKF</sequence>
<dbReference type="EMBL" id="FNFY01000007">
    <property type="protein sequence ID" value="SDK70054.1"/>
    <property type="molecule type" value="Genomic_DNA"/>
</dbReference>
<protein>
    <recommendedName>
        <fullName evidence="2">UPF0173 metal-dependent hydrolase SAMN05216216_10760</fullName>
    </recommendedName>
</protein>
<dbReference type="STRING" id="576118.SAMN05216216_10760"/>
<accession>A0A1G9E1R3</accession>
<dbReference type="Gene3D" id="3.60.15.10">
    <property type="entry name" value="Ribonuclease Z/Hydroxyacylglutathione hydrolase-like"/>
    <property type="match status" value="1"/>
</dbReference>
<dbReference type="RefSeq" id="WP_092985654.1">
    <property type="nucleotide sequence ID" value="NZ_FNFY01000007.1"/>
</dbReference>
<keyword evidence="5" id="KW-1185">Reference proteome</keyword>
<dbReference type="HAMAP" id="MF_00457">
    <property type="entry name" value="UPF0173"/>
    <property type="match status" value="1"/>
</dbReference>
<dbReference type="SUPFAM" id="SSF56281">
    <property type="entry name" value="Metallo-hydrolase/oxidoreductase"/>
    <property type="match status" value="1"/>
</dbReference>
<dbReference type="GO" id="GO:0016787">
    <property type="term" value="F:hydrolase activity"/>
    <property type="evidence" value="ECO:0007669"/>
    <property type="project" value="UniProtKB-UniRule"/>
</dbReference>
<dbReference type="Pfam" id="PF12706">
    <property type="entry name" value="Lactamase_B_2"/>
    <property type="match status" value="1"/>
</dbReference>
<gene>
    <name evidence="4" type="ORF">SAMN05216216_10760</name>
</gene>
<dbReference type="InterPro" id="IPR001279">
    <property type="entry name" value="Metallo-B-lactamas"/>
</dbReference>
<dbReference type="PANTHER" id="PTHR43546">
    <property type="entry name" value="UPF0173 METAL-DEPENDENT HYDROLASE MJ1163-RELATED"/>
    <property type="match status" value="1"/>
</dbReference>
<comment type="similarity">
    <text evidence="2">Belongs to the UPF0173 family.</text>
</comment>
<evidence type="ECO:0000259" key="3">
    <source>
        <dbReference type="SMART" id="SM00849"/>
    </source>
</evidence>